<dbReference type="Proteomes" id="UP000198506">
    <property type="component" value="Unassembled WGS sequence"/>
</dbReference>
<keyword evidence="7" id="KW-1185">Reference proteome</keyword>
<dbReference type="InterPro" id="IPR016053">
    <property type="entry name" value="Haem_Oase-like"/>
</dbReference>
<reference evidence="6 7" key="1">
    <citation type="submission" date="2016-10" db="EMBL/GenBank/DDBJ databases">
        <authorList>
            <person name="Varghese N."/>
            <person name="Submissions S."/>
        </authorList>
    </citation>
    <scope>NUCLEOTIDE SEQUENCE [LARGE SCALE GENOMIC DNA]</scope>
    <source>
        <strain evidence="6 7">IAM 15147</strain>
    </source>
</reference>
<dbReference type="EMBL" id="FOZN01000002">
    <property type="protein sequence ID" value="SFS10161.1"/>
    <property type="molecule type" value="Genomic_DNA"/>
</dbReference>
<keyword evidence="1 4" id="KW-0349">Heme</keyword>
<feature type="binding site" description="axial binding residue" evidence="5">
    <location>
        <position position="19"/>
    </location>
    <ligand>
        <name>heme b</name>
        <dbReference type="ChEBI" id="CHEBI:60344"/>
    </ligand>
    <ligandPart>
        <name>Fe</name>
        <dbReference type="ChEBI" id="CHEBI:18248"/>
    </ligandPart>
</feature>
<dbReference type="GO" id="GO:0004392">
    <property type="term" value="F:heme oxygenase (decyclizing) activity"/>
    <property type="evidence" value="ECO:0007669"/>
    <property type="project" value="InterPro"/>
</dbReference>
<evidence type="ECO:0000256" key="4">
    <source>
        <dbReference type="PIRSR" id="PIRSR000343-1"/>
    </source>
</evidence>
<evidence type="ECO:0000256" key="5">
    <source>
        <dbReference type="PIRSR" id="PIRSR000343-2"/>
    </source>
</evidence>
<dbReference type="GO" id="GO:0006788">
    <property type="term" value="P:heme oxidation"/>
    <property type="evidence" value="ECO:0007669"/>
    <property type="project" value="InterPro"/>
</dbReference>
<dbReference type="InterPro" id="IPR016084">
    <property type="entry name" value="Haem_Oase-like_multi-hlx"/>
</dbReference>
<dbReference type="PANTHER" id="PTHR10720">
    <property type="entry name" value="HEME OXYGENASE"/>
    <property type="match status" value="1"/>
</dbReference>
<evidence type="ECO:0000256" key="1">
    <source>
        <dbReference type="ARBA" id="ARBA00022617"/>
    </source>
</evidence>
<dbReference type="RefSeq" id="WP_092917145.1">
    <property type="nucleotide sequence ID" value="NZ_FOZN01000002.1"/>
</dbReference>
<feature type="binding site" evidence="4">
    <location>
        <position position="164"/>
    </location>
    <ligand>
        <name>heme b</name>
        <dbReference type="ChEBI" id="CHEBI:60344"/>
    </ligand>
</feature>
<dbReference type="AlphaFoldDB" id="A0AA94KZH0"/>
<keyword evidence="3 5" id="KW-0408">Iron</keyword>
<protein>
    <submittedName>
        <fullName evidence="6">Heme oxygenase</fullName>
    </submittedName>
</protein>
<dbReference type="GO" id="GO:0046872">
    <property type="term" value="F:metal ion binding"/>
    <property type="evidence" value="ECO:0007669"/>
    <property type="project" value="UniProtKB-KW"/>
</dbReference>
<dbReference type="PIRSF" id="PIRSF000343">
    <property type="entry name" value="Haem_Oase"/>
    <property type="match status" value="1"/>
</dbReference>
<dbReference type="CDD" id="cd19165">
    <property type="entry name" value="HemeO"/>
    <property type="match status" value="1"/>
</dbReference>
<sequence length="206" mass="21611">MPHSPDLAARLRAATWSAHQAAAGDAFLKGLLRGERGVHYYARLASQHLVIYRALETAVAASGDGLAASLHDPALERVTAIEADLAALGGPVEPTPATVAYAQLLAGLAADPVRLAAHHYTRYLGDLSGGQHIGRALSRRFGATTTSFYRFAIDDLDAFKQQYRAKLDAAGLDSAAELALLDEAARAYAASHAVHASLADEAAMVA</sequence>
<proteinExistence type="predicted"/>
<dbReference type="GO" id="GO:0006979">
    <property type="term" value="P:response to oxidative stress"/>
    <property type="evidence" value="ECO:0007669"/>
    <property type="project" value="TreeGrafter"/>
</dbReference>
<comment type="caution">
    <text evidence="6">The sequence shown here is derived from an EMBL/GenBank/DDBJ whole genome shotgun (WGS) entry which is preliminary data.</text>
</comment>
<dbReference type="InterPro" id="IPR002051">
    <property type="entry name" value="Haem_Oase"/>
</dbReference>
<organism evidence="6 7">
    <name type="scientific">Agrococcus baldri</name>
    <dbReference type="NCBI Taxonomy" id="153730"/>
    <lineage>
        <taxon>Bacteria</taxon>
        <taxon>Bacillati</taxon>
        <taxon>Actinomycetota</taxon>
        <taxon>Actinomycetes</taxon>
        <taxon>Micrococcales</taxon>
        <taxon>Microbacteriaceae</taxon>
        <taxon>Agrococcus</taxon>
    </lineage>
</organism>
<dbReference type="GO" id="GO:0042167">
    <property type="term" value="P:heme catabolic process"/>
    <property type="evidence" value="ECO:0007669"/>
    <property type="project" value="TreeGrafter"/>
</dbReference>
<accession>A0AA94KZH0</accession>
<name>A0AA94KZH0_9MICO</name>
<keyword evidence="2 5" id="KW-0479">Metal-binding</keyword>
<feature type="binding site" evidence="4">
    <location>
        <position position="120"/>
    </location>
    <ligand>
        <name>heme b</name>
        <dbReference type="ChEBI" id="CHEBI:60344"/>
    </ligand>
</feature>
<evidence type="ECO:0000313" key="6">
    <source>
        <dbReference type="EMBL" id="SFS10161.1"/>
    </source>
</evidence>
<dbReference type="PRINTS" id="PR00088">
    <property type="entry name" value="HAEMOXYGNASE"/>
</dbReference>
<dbReference type="GO" id="GO:0020037">
    <property type="term" value="F:heme binding"/>
    <property type="evidence" value="ECO:0007669"/>
    <property type="project" value="TreeGrafter"/>
</dbReference>
<feature type="binding site" evidence="4">
    <location>
        <position position="12"/>
    </location>
    <ligand>
        <name>heme b</name>
        <dbReference type="ChEBI" id="CHEBI:60344"/>
    </ligand>
</feature>
<dbReference type="Pfam" id="PF01126">
    <property type="entry name" value="Heme_oxygenase"/>
    <property type="match status" value="1"/>
</dbReference>
<evidence type="ECO:0000256" key="2">
    <source>
        <dbReference type="ARBA" id="ARBA00022723"/>
    </source>
</evidence>
<dbReference type="SUPFAM" id="SSF48613">
    <property type="entry name" value="Heme oxygenase-like"/>
    <property type="match status" value="1"/>
</dbReference>
<dbReference type="PANTHER" id="PTHR10720:SF0">
    <property type="entry name" value="HEME OXYGENASE"/>
    <property type="match status" value="1"/>
</dbReference>
<gene>
    <name evidence="6" type="ORF">SAMN04487783_1368</name>
</gene>
<dbReference type="Gene3D" id="1.20.910.10">
    <property type="entry name" value="Heme oxygenase-like"/>
    <property type="match status" value="1"/>
</dbReference>
<evidence type="ECO:0000313" key="7">
    <source>
        <dbReference type="Proteomes" id="UP000198506"/>
    </source>
</evidence>
<evidence type="ECO:0000256" key="3">
    <source>
        <dbReference type="ARBA" id="ARBA00023004"/>
    </source>
</evidence>